<keyword evidence="4" id="KW-0223">Dioxygenase</keyword>
<name>A0A3M7DT86_HORWE</name>
<evidence type="ECO:0000256" key="6">
    <source>
        <dbReference type="ARBA" id="ARBA00023004"/>
    </source>
</evidence>
<dbReference type="InterPro" id="IPR051178">
    <property type="entry name" value="TfdA_dioxygenase"/>
</dbReference>
<dbReference type="Proteomes" id="UP000269539">
    <property type="component" value="Unassembled WGS sequence"/>
</dbReference>
<keyword evidence="3" id="KW-0479">Metal-binding</keyword>
<proteinExistence type="inferred from homology"/>
<evidence type="ECO:0000256" key="2">
    <source>
        <dbReference type="ARBA" id="ARBA00005896"/>
    </source>
</evidence>
<dbReference type="SUPFAM" id="SSF51197">
    <property type="entry name" value="Clavaminate synthase-like"/>
    <property type="match status" value="1"/>
</dbReference>
<evidence type="ECO:0000256" key="4">
    <source>
        <dbReference type="ARBA" id="ARBA00022964"/>
    </source>
</evidence>
<evidence type="ECO:0000256" key="3">
    <source>
        <dbReference type="ARBA" id="ARBA00022723"/>
    </source>
</evidence>
<reference evidence="8 9" key="1">
    <citation type="journal article" date="2018" name="BMC Genomics">
        <title>Genomic evidence for intraspecific hybridization in a clonal and extremely halotolerant yeast.</title>
        <authorList>
            <person name="Gostincar C."/>
            <person name="Stajich J.E."/>
            <person name="Zupancic J."/>
            <person name="Zalar P."/>
            <person name="Gunde-Cimerman N."/>
        </authorList>
    </citation>
    <scope>NUCLEOTIDE SEQUENCE [LARGE SCALE GENOMIC DNA]</scope>
    <source>
        <strain evidence="8 9">EXF-10513</strain>
    </source>
</reference>
<comment type="caution">
    <text evidence="8">The sequence shown here is derived from an EMBL/GenBank/DDBJ whole genome shotgun (WGS) entry which is preliminary data.</text>
</comment>
<dbReference type="AlphaFoldDB" id="A0A3M7DT86"/>
<accession>A0A3M7DT86</accession>
<protein>
    <recommendedName>
        <fullName evidence="7">TauD/TfdA-like domain-containing protein</fullName>
    </recommendedName>
</protein>
<evidence type="ECO:0000313" key="9">
    <source>
        <dbReference type="Proteomes" id="UP000269539"/>
    </source>
</evidence>
<keyword evidence="6" id="KW-0408">Iron</keyword>
<dbReference type="Gene3D" id="3.60.130.10">
    <property type="entry name" value="Clavaminate synthase-like"/>
    <property type="match status" value="1"/>
</dbReference>
<dbReference type="InterPro" id="IPR003819">
    <property type="entry name" value="TauD/TfdA-like"/>
</dbReference>
<evidence type="ECO:0000256" key="5">
    <source>
        <dbReference type="ARBA" id="ARBA00023002"/>
    </source>
</evidence>
<dbReference type="EMBL" id="QWIO01001700">
    <property type="protein sequence ID" value="RMY67591.1"/>
    <property type="molecule type" value="Genomic_DNA"/>
</dbReference>
<comment type="similarity">
    <text evidence="2">Belongs to the TfdA dioxygenase family.</text>
</comment>
<sequence>MPHLLEPLAIRPLTDELRKETRLGAEVILPSSIRHLDVSQLSTKERDTLREALFENGVLVAKGQDGIKSTDLVSLAKLFDPAPLDIHSGGAKQVTDPKNILSQNGCTRLPSAPQVTVIGQGKYYDHEGIPEINLKHLVSRPIVVEGLVVILTFAKDHTLFHGEPLSEEAIANGFTRPYRWHMDAPLYENLPGFATVLHALEVPDVPDQRLAFPDGREMDVAAGATAFFSGARNFELLSAEEQDFAIRTTVQYAPRAYEWIKDCKATADGLSIAQRGREKTEDELPRFEWEKVHEFPMVWKNPTTGKPHLQILGCCVRALRTKDPKTGVVTTIGDLDEVRGICHSFQSRVYTPENVYAHRWQKGDLVIFHNRGVMHSITGQLARHPERRLLWQCNMASLTEPEAYRK</sequence>
<keyword evidence="5" id="KW-0560">Oxidoreductase</keyword>
<evidence type="ECO:0000259" key="7">
    <source>
        <dbReference type="Pfam" id="PF02668"/>
    </source>
</evidence>
<evidence type="ECO:0000256" key="1">
    <source>
        <dbReference type="ARBA" id="ARBA00001954"/>
    </source>
</evidence>
<dbReference type="GO" id="GO:0051213">
    <property type="term" value="F:dioxygenase activity"/>
    <property type="evidence" value="ECO:0007669"/>
    <property type="project" value="UniProtKB-KW"/>
</dbReference>
<comment type="cofactor">
    <cofactor evidence="1">
        <name>Fe(2+)</name>
        <dbReference type="ChEBI" id="CHEBI:29033"/>
    </cofactor>
</comment>
<feature type="domain" description="TauD/TfdA-like" evidence="7">
    <location>
        <begin position="167"/>
        <end position="393"/>
    </location>
</feature>
<organism evidence="8 9">
    <name type="scientific">Hortaea werneckii</name>
    <name type="common">Black yeast</name>
    <name type="synonym">Cladosporium werneckii</name>
    <dbReference type="NCBI Taxonomy" id="91943"/>
    <lineage>
        <taxon>Eukaryota</taxon>
        <taxon>Fungi</taxon>
        <taxon>Dikarya</taxon>
        <taxon>Ascomycota</taxon>
        <taxon>Pezizomycotina</taxon>
        <taxon>Dothideomycetes</taxon>
        <taxon>Dothideomycetidae</taxon>
        <taxon>Mycosphaerellales</taxon>
        <taxon>Teratosphaeriaceae</taxon>
        <taxon>Hortaea</taxon>
    </lineage>
</organism>
<dbReference type="PANTHER" id="PTHR43779:SF2">
    <property type="entry name" value="ALPHA-KETOGLUTARATE-DEPENDENT XANTHINE DIOXYGENASE XAN1"/>
    <property type="match status" value="1"/>
</dbReference>
<dbReference type="Pfam" id="PF02668">
    <property type="entry name" value="TauD"/>
    <property type="match status" value="1"/>
</dbReference>
<dbReference type="InterPro" id="IPR042098">
    <property type="entry name" value="TauD-like_sf"/>
</dbReference>
<gene>
    <name evidence="8" type="ORF">D0864_11546</name>
</gene>
<evidence type="ECO:0000313" key="8">
    <source>
        <dbReference type="EMBL" id="RMY67591.1"/>
    </source>
</evidence>
<dbReference type="PANTHER" id="PTHR43779">
    <property type="entry name" value="DIOXYGENASE RV0097-RELATED"/>
    <property type="match status" value="1"/>
</dbReference>
<dbReference type="GO" id="GO:0046872">
    <property type="term" value="F:metal ion binding"/>
    <property type="evidence" value="ECO:0007669"/>
    <property type="project" value="UniProtKB-KW"/>
</dbReference>